<dbReference type="AlphaFoldDB" id="A0A0E9SYX4"/>
<reference evidence="1" key="2">
    <citation type="journal article" date="2015" name="Fish Shellfish Immunol.">
        <title>Early steps in the European eel (Anguilla anguilla)-Vibrio vulnificus interaction in the gills: Role of the RtxA13 toxin.</title>
        <authorList>
            <person name="Callol A."/>
            <person name="Pajuelo D."/>
            <person name="Ebbesson L."/>
            <person name="Teles M."/>
            <person name="MacKenzie S."/>
            <person name="Amaro C."/>
        </authorList>
    </citation>
    <scope>NUCLEOTIDE SEQUENCE</scope>
</reference>
<dbReference type="EMBL" id="GBXM01062120">
    <property type="protein sequence ID" value="JAH46457.1"/>
    <property type="molecule type" value="Transcribed_RNA"/>
</dbReference>
<protein>
    <submittedName>
        <fullName evidence="1">Uncharacterized protein</fullName>
    </submittedName>
</protein>
<accession>A0A0E9SYX4</accession>
<sequence>MNVCMCVCVCVYDHCVHFPSKYTLILQSRITFGHLHFIYSEAGTS</sequence>
<proteinExistence type="predicted"/>
<organism evidence="1">
    <name type="scientific">Anguilla anguilla</name>
    <name type="common">European freshwater eel</name>
    <name type="synonym">Muraena anguilla</name>
    <dbReference type="NCBI Taxonomy" id="7936"/>
    <lineage>
        <taxon>Eukaryota</taxon>
        <taxon>Metazoa</taxon>
        <taxon>Chordata</taxon>
        <taxon>Craniata</taxon>
        <taxon>Vertebrata</taxon>
        <taxon>Euteleostomi</taxon>
        <taxon>Actinopterygii</taxon>
        <taxon>Neopterygii</taxon>
        <taxon>Teleostei</taxon>
        <taxon>Anguilliformes</taxon>
        <taxon>Anguillidae</taxon>
        <taxon>Anguilla</taxon>
    </lineage>
</organism>
<name>A0A0E9SYX4_ANGAN</name>
<reference evidence="1" key="1">
    <citation type="submission" date="2014-11" db="EMBL/GenBank/DDBJ databases">
        <authorList>
            <person name="Amaro Gonzalez C."/>
        </authorList>
    </citation>
    <scope>NUCLEOTIDE SEQUENCE</scope>
</reference>
<evidence type="ECO:0000313" key="1">
    <source>
        <dbReference type="EMBL" id="JAH46457.1"/>
    </source>
</evidence>